<dbReference type="Pfam" id="PF01527">
    <property type="entry name" value="HTH_Tnp_1"/>
    <property type="match status" value="1"/>
</dbReference>
<evidence type="ECO:0000313" key="2">
    <source>
        <dbReference type="EMBL" id="KAA6230508.1"/>
    </source>
</evidence>
<dbReference type="InterPro" id="IPR048020">
    <property type="entry name" value="Transpos_IS3"/>
</dbReference>
<evidence type="ECO:0000259" key="1">
    <source>
        <dbReference type="PROSITE" id="PS50994"/>
    </source>
</evidence>
<sequence>MKQKRRKFNPEFKTKVVLEALSERLTLTELAQKYELHPNQITLWKREFLDRASEVFSKSDKTQKAEQDSKQETEELYKTIGQLKVEVDWLKKKLVVKTLSERRSMIEKEHPKISLNRQCELLSIHRSGLYYQPRRSTKLNRELMRLVDEQYLLKPYYGVYRMWEWLVKDKGYKVNIKRVRRLCRLMGLEAIGPKPNTSKPAPGHKVYPYLLRGLTIQRCNQVWATDITYVPMAQGFMYLMAVIDLKSRYVLNWSVSNTMDATWCAEVFREAVSMHGAPEILNTDQGSQFTSEVFTTAVIKEAKVKLSMDGRGRAIDNVFIERLWRSVKYEYIYYRPPVDGIELYQGLKNWFNDYNTTRRHKSLNGEVPATVYYSQKVQAPEAA</sequence>
<reference evidence="2" key="1">
    <citation type="submission" date="2019-07" db="EMBL/GenBank/DDBJ databases">
        <title>Draft genome Sequence of Chlorobium phaeovibrioides sp. strain PhvTcv-s14, from the Phylum Chlorobi.</title>
        <authorList>
            <person name="Babenko V."/>
            <person name="Boldyreva D."/>
            <person name="Kanygina A."/>
            <person name="Selezneva O."/>
            <person name="Akopiyan T."/>
            <person name="Lunina O."/>
        </authorList>
    </citation>
    <scope>NUCLEOTIDE SEQUENCE [LARGE SCALE GENOMIC DNA]</scope>
    <source>
        <strain evidence="2">GrTcv12</strain>
        <plasmid evidence="2">pl1</plasmid>
    </source>
</reference>
<dbReference type="PROSITE" id="PS50994">
    <property type="entry name" value="INTEGRASE"/>
    <property type="match status" value="1"/>
</dbReference>
<comment type="caution">
    <text evidence="2">The sequence shown here is derived from an EMBL/GenBank/DDBJ whole genome shotgun (WGS) entry which is preliminary data.</text>
</comment>
<feature type="domain" description="Integrase catalytic" evidence="1">
    <location>
        <begin position="204"/>
        <end position="376"/>
    </location>
</feature>
<dbReference type="SUPFAM" id="SSF48295">
    <property type="entry name" value="TrpR-like"/>
    <property type="match status" value="1"/>
</dbReference>
<dbReference type="GO" id="GO:0015074">
    <property type="term" value="P:DNA integration"/>
    <property type="evidence" value="ECO:0007669"/>
    <property type="project" value="InterPro"/>
</dbReference>
<dbReference type="InterPro" id="IPR001584">
    <property type="entry name" value="Integrase_cat-core"/>
</dbReference>
<dbReference type="GO" id="GO:0043565">
    <property type="term" value="F:sequence-specific DNA binding"/>
    <property type="evidence" value="ECO:0007669"/>
    <property type="project" value="InterPro"/>
</dbReference>
<dbReference type="GO" id="GO:0006313">
    <property type="term" value="P:DNA transposition"/>
    <property type="evidence" value="ECO:0007669"/>
    <property type="project" value="InterPro"/>
</dbReference>
<dbReference type="InterPro" id="IPR050900">
    <property type="entry name" value="Transposase_IS3/IS150/IS904"/>
</dbReference>
<dbReference type="InterPro" id="IPR002514">
    <property type="entry name" value="Transposase_8"/>
</dbReference>
<organism evidence="2">
    <name type="scientific">Chlorobium phaeovibrioides</name>
    <dbReference type="NCBI Taxonomy" id="1094"/>
    <lineage>
        <taxon>Bacteria</taxon>
        <taxon>Pseudomonadati</taxon>
        <taxon>Chlorobiota</taxon>
        <taxon>Chlorobiia</taxon>
        <taxon>Chlorobiales</taxon>
        <taxon>Chlorobiaceae</taxon>
        <taxon>Chlorobium/Pelodictyon group</taxon>
        <taxon>Chlorobium</taxon>
    </lineage>
</organism>
<dbReference type="Gene3D" id="3.30.420.10">
    <property type="entry name" value="Ribonuclease H-like superfamily/Ribonuclease H"/>
    <property type="match status" value="1"/>
</dbReference>
<accession>A0A5M8I4V1</accession>
<dbReference type="PANTHER" id="PTHR46889">
    <property type="entry name" value="TRANSPOSASE INSF FOR INSERTION SEQUENCE IS3B-RELATED"/>
    <property type="match status" value="1"/>
</dbReference>
<gene>
    <name evidence="2" type="ORF">FP507_10855</name>
</gene>
<dbReference type="InterPro" id="IPR025948">
    <property type="entry name" value="HTH-like_dom"/>
</dbReference>
<protein>
    <submittedName>
        <fullName evidence="2">IS3 family transposase</fullName>
    </submittedName>
</protein>
<dbReference type="NCBIfam" id="NF033516">
    <property type="entry name" value="transpos_IS3"/>
    <property type="match status" value="1"/>
</dbReference>
<dbReference type="Pfam" id="PF13276">
    <property type="entry name" value="HTH_21"/>
    <property type="match status" value="1"/>
</dbReference>
<dbReference type="AlphaFoldDB" id="A0A5M8I4V1"/>
<dbReference type="Pfam" id="PF00665">
    <property type="entry name" value="rve"/>
    <property type="match status" value="1"/>
</dbReference>
<dbReference type="InterPro" id="IPR036388">
    <property type="entry name" value="WH-like_DNA-bd_sf"/>
</dbReference>
<dbReference type="InterPro" id="IPR012337">
    <property type="entry name" value="RNaseH-like_sf"/>
</dbReference>
<proteinExistence type="predicted"/>
<dbReference type="Gene3D" id="1.10.10.10">
    <property type="entry name" value="Winged helix-like DNA-binding domain superfamily/Winged helix DNA-binding domain"/>
    <property type="match status" value="1"/>
</dbReference>
<dbReference type="EMBL" id="VMRG01000003">
    <property type="protein sequence ID" value="KAA6230508.1"/>
    <property type="molecule type" value="Genomic_DNA"/>
</dbReference>
<keyword evidence="2" id="KW-0614">Plasmid</keyword>
<dbReference type="PANTHER" id="PTHR46889:SF5">
    <property type="entry name" value="INTEGRASE PROTEIN"/>
    <property type="match status" value="1"/>
</dbReference>
<geneLocation type="plasmid" evidence="2">
    <name>pl1</name>
</geneLocation>
<dbReference type="InterPro" id="IPR036397">
    <property type="entry name" value="RNaseH_sf"/>
</dbReference>
<dbReference type="GO" id="GO:0004803">
    <property type="term" value="F:transposase activity"/>
    <property type="evidence" value="ECO:0007669"/>
    <property type="project" value="InterPro"/>
</dbReference>
<dbReference type="SUPFAM" id="SSF53098">
    <property type="entry name" value="Ribonuclease H-like"/>
    <property type="match status" value="1"/>
</dbReference>
<dbReference type="InterPro" id="IPR010921">
    <property type="entry name" value="Trp_repressor/repl_initiator"/>
</dbReference>
<dbReference type="Proteomes" id="UP000327458">
    <property type="component" value="Plasmid pl1"/>
</dbReference>
<name>A0A5M8I4V1_CHLPH</name>